<dbReference type="SMART" id="SM00343">
    <property type="entry name" value="ZnF_C2HC"/>
    <property type="match status" value="1"/>
</dbReference>
<dbReference type="GO" id="GO:0005634">
    <property type="term" value="C:nucleus"/>
    <property type="evidence" value="ECO:0007669"/>
    <property type="project" value="TreeGrafter"/>
</dbReference>
<evidence type="ECO:0000256" key="1">
    <source>
        <dbReference type="ARBA" id="ARBA00022884"/>
    </source>
</evidence>
<dbReference type="InterPro" id="IPR050502">
    <property type="entry name" value="Euk_RNA-bind_prot"/>
</dbReference>
<dbReference type="Pfam" id="PF00098">
    <property type="entry name" value="zf-CCHC"/>
    <property type="match status" value="1"/>
</dbReference>
<feature type="compositionally biased region" description="Basic and acidic residues" evidence="4">
    <location>
        <begin position="158"/>
        <end position="170"/>
    </location>
</feature>
<dbReference type="PROSITE" id="PS50102">
    <property type="entry name" value="RRM"/>
    <property type="match status" value="1"/>
</dbReference>
<dbReference type="Gene3D" id="3.30.70.330">
    <property type="match status" value="1"/>
</dbReference>
<dbReference type="AlphaFoldDB" id="A0AAJ7WK33"/>
<dbReference type="InterPro" id="IPR035979">
    <property type="entry name" value="RBD_domain_sf"/>
</dbReference>
<dbReference type="GO" id="GO:0003729">
    <property type="term" value="F:mRNA binding"/>
    <property type="evidence" value="ECO:0007669"/>
    <property type="project" value="TreeGrafter"/>
</dbReference>
<evidence type="ECO:0000259" key="6">
    <source>
        <dbReference type="PROSITE" id="PS50158"/>
    </source>
</evidence>
<dbReference type="SMART" id="SM00360">
    <property type="entry name" value="RRM"/>
    <property type="match status" value="1"/>
</dbReference>
<gene>
    <name evidence="8" type="primary">LOC100897325</name>
</gene>
<feature type="compositionally biased region" description="Basic and acidic residues" evidence="4">
    <location>
        <begin position="193"/>
        <end position="216"/>
    </location>
</feature>
<dbReference type="PANTHER" id="PTHR48025:SF1">
    <property type="entry name" value="RRM DOMAIN-CONTAINING PROTEIN"/>
    <property type="match status" value="1"/>
</dbReference>
<keyword evidence="7" id="KW-1185">Reference proteome</keyword>
<protein>
    <submittedName>
        <fullName evidence="8">RNA-binding protein lark</fullName>
    </submittedName>
</protein>
<feature type="compositionally biased region" description="Basic and acidic residues" evidence="4">
    <location>
        <begin position="132"/>
        <end position="145"/>
    </location>
</feature>
<name>A0AAJ7WK33_9ACAR</name>
<evidence type="ECO:0000256" key="2">
    <source>
        <dbReference type="PROSITE-ProRule" id="PRU00047"/>
    </source>
</evidence>
<dbReference type="GO" id="GO:0008270">
    <property type="term" value="F:zinc ion binding"/>
    <property type="evidence" value="ECO:0007669"/>
    <property type="project" value="UniProtKB-KW"/>
</dbReference>
<dbReference type="PROSITE" id="PS50158">
    <property type="entry name" value="ZF_CCHC"/>
    <property type="match status" value="1"/>
</dbReference>
<keyword evidence="2" id="KW-0479">Metal-binding</keyword>
<feature type="domain" description="RRM" evidence="5">
    <location>
        <begin position="4"/>
        <end position="74"/>
    </location>
</feature>
<feature type="compositionally biased region" description="Gly residues" evidence="4">
    <location>
        <begin position="119"/>
        <end position="129"/>
    </location>
</feature>
<dbReference type="Proteomes" id="UP000694867">
    <property type="component" value="Unplaced"/>
</dbReference>
<keyword evidence="1 3" id="KW-0694">RNA-binding</keyword>
<feature type="compositionally biased region" description="Gly residues" evidence="4">
    <location>
        <begin position="172"/>
        <end position="192"/>
    </location>
</feature>
<dbReference type="SUPFAM" id="SSF54928">
    <property type="entry name" value="RNA-binding domain, RBD"/>
    <property type="match status" value="1"/>
</dbReference>
<keyword evidence="2" id="KW-0862">Zinc</keyword>
<sequence>MAPTKIFVGSLPEGTSTDDVRALFEAHGEVQECDVIKDYGFVHMANDADAQAAIAALNGHEFRGVAINVEQSRSRVRQKPGMGGKMTCFRCGKQGHWSKECRMGGGGGGPYGGVGYGGGGGFRGQGGGRPTPYDRRPPPAFERRGPPSNYEVQYDEAPYDRRRPYDRFDGNRGVGGGGGYDDYARGGAGGGFDRPEFDDRRMDYYARRSPPRDYYRPEPAYANGGLRGDNRRPPPYGAERFGGPPPGNRYGGRY</sequence>
<accession>A0AAJ7WK33</accession>
<evidence type="ECO:0000256" key="4">
    <source>
        <dbReference type="SAM" id="MobiDB-lite"/>
    </source>
</evidence>
<reference evidence="8" key="1">
    <citation type="submission" date="2025-08" db="UniProtKB">
        <authorList>
            <consortium name="RefSeq"/>
        </authorList>
    </citation>
    <scope>IDENTIFICATION</scope>
</reference>
<keyword evidence="2" id="KW-0863">Zinc-finger</keyword>
<dbReference type="PANTHER" id="PTHR48025">
    <property type="entry name" value="OS02G0815200 PROTEIN"/>
    <property type="match status" value="1"/>
</dbReference>
<dbReference type="InterPro" id="IPR001878">
    <property type="entry name" value="Znf_CCHC"/>
</dbReference>
<dbReference type="Gene3D" id="4.10.60.10">
    <property type="entry name" value="Zinc finger, CCHC-type"/>
    <property type="match status" value="1"/>
</dbReference>
<dbReference type="GeneID" id="100897325"/>
<dbReference type="KEGG" id="goe:100897325"/>
<evidence type="ECO:0000313" key="7">
    <source>
        <dbReference type="Proteomes" id="UP000694867"/>
    </source>
</evidence>
<dbReference type="InterPro" id="IPR012677">
    <property type="entry name" value="Nucleotide-bd_a/b_plait_sf"/>
</dbReference>
<evidence type="ECO:0000256" key="3">
    <source>
        <dbReference type="PROSITE-ProRule" id="PRU00176"/>
    </source>
</evidence>
<proteinExistence type="predicted"/>
<evidence type="ECO:0000259" key="5">
    <source>
        <dbReference type="PROSITE" id="PS50102"/>
    </source>
</evidence>
<feature type="domain" description="CCHC-type" evidence="6">
    <location>
        <begin position="88"/>
        <end position="102"/>
    </location>
</feature>
<dbReference type="Pfam" id="PF00076">
    <property type="entry name" value="RRM_1"/>
    <property type="match status" value="1"/>
</dbReference>
<dbReference type="InterPro" id="IPR000504">
    <property type="entry name" value="RRM_dom"/>
</dbReference>
<organism evidence="7 8">
    <name type="scientific">Galendromus occidentalis</name>
    <name type="common">western predatory mite</name>
    <dbReference type="NCBI Taxonomy" id="34638"/>
    <lineage>
        <taxon>Eukaryota</taxon>
        <taxon>Metazoa</taxon>
        <taxon>Ecdysozoa</taxon>
        <taxon>Arthropoda</taxon>
        <taxon>Chelicerata</taxon>
        <taxon>Arachnida</taxon>
        <taxon>Acari</taxon>
        <taxon>Parasitiformes</taxon>
        <taxon>Mesostigmata</taxon>
        <taxon>Gamasina</taxon>
        <taxon>Phytoseioidea</taxon>
        <taxon>Phytoseiidae</taxon>
        <taxon>Typhlodrominae</taxon>
        <taxon>Galendromus</taxon>
    </lineage>
</organism>
<evidence type="ECO:0000313" key="8">
    <source>
        <dbReference type="RefSeq" id="XP_028968838.1"/>
    </source>
</evidence>
<dbReference type="RefSeq" id="XP_028968838.1">
    <property type="nucleotide sequence ID" value="XM_029113005.1"/>
</dbReference>
<feature type="region of interest" description="Disordered" evidence="4">
    <location>
        <begin position="119"/>
        <end position="254"/>
    </location>
</feature>